<dbReference type="GO" id="GO:0006384">
    <property type="term" value="P:transcription initiation at RNA polymerase III promoter"/>
    <property type="evidence" value="ECO:0007669"/>
    <property type="project" value="EnsemblFungi"/>
</dbReference>
<dbReference type="STRING" id="653667.S9X9A8"/>
<gene>
    <name evidence="9" type="ORF">SPOG_02979</name>
</gene>
<dbReference type="Proteomes" id="UP000015464">
    <property type="component" value="Unassembled WGS sequence"/>
</dbReference>
<dbReference type="InterPro" id="IPR046488">
    <property type="entry name" value="Sfc3/Tfc3_C"/>
</dbReference>
<dbReference type="GO" id="GO:0000995">
    <property type="term" value="F:RNA polymerase III general transcription initiation factor activity"/>
    <property type="evidence" value="ECO:0007669"/>
    <property type="project" value="EnsemblFungi"/>
</dbReference>
<organism evidence="9 10">
    <name type="scientific">Schizosaccharomyces cryophilus (strain OY26 / ATCC MYA-4695 / CBS 11777 / NBRC 106824 / NRRL Y48691)</name>
    <name type="common">Fission yeast</name>
    <dbReference type="NCBI Taxonomy" id="653667"/>
    <lineage>
        <taxon>Eukaryota</taxon>
        <taxon>Fungi</taxon>
        <taxon>Dikarya</taxon>
        <taxon>Ascomycota</taxon>
        <taxon>Taphrinomycotina</taxon>
        <taxon>Schizosaccharomycetes</taxon>
        <taxon>Schizosaccharomycetales</taxon>
        <taxon>Schizosaccharomycetaceae</taxon>
        <taxon>Schizosaccharomyces</taxon>
    </lineage>
</organism>
<evidence type="ECO:0000256" key="5">
    <source>
        <dbReference type="ARBA" id="ARBA00023242"/>
    </source>
</evidence>
<dbReference type="Pfam" id="PF04182">
    <property type="entry name" value="B-block_TFIIIC"/>
    <property type="match status" value="1"/>
</dbReference>
<evidence type="ECO:0000313" key="10">
    <source>
        <dbReference type="Proteomes" id="UP000015464"/>
    </source>
</evidence>
<dbReference type="PANTHER" id="PTHR15180">
    <property type="entry name" value="GENERAL TRANSCRIPTION FACTOR 3C POLYPEPTIDE 1"/>
    <property type="match status" value="1"/>
</dbReference>
<feature type="region of interest" description="Disordered" evidence="6">
    <location>
        <begin position="461"/>
        <end position="520"/>
    </location>
</feature>
<dbReference type="GO" id="GO:0042791">
    <property type="term" value="P:5S class rRNA transcription by RNA polymerase III"/>
    <property type="evidence" value="ECO:0007669"/>
    <property type="project" value="TreeGrafter"/>
</dbReference>
<dbReference type="InterPro" id="IPR001005">
    <property type="entry name" value="SANT/Myb"/>
</dbReference>
<dbReference type="GO" id="GO:0043035">
    <property type="term" value="F:chromatin insulator sequence binding"/>
    <property type="evidence" value="ECO:0007669"/>
    <property type="project" value="EnsemblFungi"/>
</dbReference>
<dbReference type="GO" id="GO:0000127">
    <property type="term" value="C:transcription factor TFIIIC complex"/>
    <property type="evidence" value="ECO:0007669"/>
    <property type="project" value="EnsemblFungi"/>
</dbReference>
<evidence type="ECO:0000259" key="7">
    <source>
        <dbReference type="Pfam" id="PF04182"/>
    </source>
</evidence>
<evidence type="ECO:0000256" key="2">
    <source>
        <dbReference type="ARBA" id="ARBA00022553"/>
    </source>
</evidence>
<dbReference type="PANTHER" id="PTHR15180:SF1">
    <property type="entry name" value="GENERAL TRANSCRIPTION FACTOR 3C POLYPEPTIDE 1"/>
    <property type="match status" value="1"/>
</dbReference>
<protein>
    <submittedName>
        <fullName evidence="9">Transcription factor tfiiic complex b box binding subunit sfc3</fullName>
    </submittedName>
</protein>
<dbReference type="CDD" id="cd00167">
    <property type="entry name" value="SANT"/>
    <property type="match status" value="1"/>
</dbReference>
<reference evidence="9 10" key="1">
    <citation type="journal article" date="2011" name="Science">
        <title>Comparative functional genomics of the fission yeasts.</title>
        <authorList>
            <person name="Rhind N."/>
            <person name="Chen Z."/>
            <person name="Yassour M."/>
            <person name="Thompson D.A."/>
            <person name="Haas B.J."/>
            <person name="Habib N."/>
            <person name="Wapinski I."/>
            <person name="Roy S."/>
            <person name="Lin M.F."/>
            <person name="Heiman D.I."/>
            <person name="Young S.K."/>
            <person name="Furuya K."/>
            <person name="Guo Y."/>
            <person name="Pidoux A."/>
            <person name="Chen H.M."/>
            <person name="Robbertse B."/>
            <person name="Goldberg J.M."/>
            <person name="Aoki K."/>
            <person name="Bayne E.H."/>
            <person name="Berlin A.M."/>
            <person name="Desjardins C.A."/>
            <person name="Dobbs E."/>
            <person name="Dukaj L."/>
            <person name="Fan L."/>
            <person name="FitzGerald M.G."/>
            <person name="French C."/>
            <person name="Gujja S."/>
            <person name="Hansen K."/>
            <person name="Keifenheim D."/>
            <person name="Levin J.Z."/>
            <person name="Mosher R.A."/>
            <person name="Mueller C.A."/>
            <person name="Pfiffner J."/>
            <person name="Priest M."/>
            <person name="Russ C."/>
            <person name="Smialowska A."/>
            <person name="Swoboda P."/>
            <person name="Sykes S.M."/>
            <person name="Vaughn M."/>
            <person name="Vengrova S."/>
            <person name="Yoder R."/>
            <person name="Zeng Q."/>
            <person name="Allshire R."/>
            <person name="Baulcombe D."/>
            <person name="Birren B.W."/>
            <person name="Brown W."/>
            <person name="Ekwall K."/>
            <person name="Kellis M."/>
            <person name="Leatherwood J."/>
            <person name="Levin H."/>
            <person name="Margalit H."/>
            <person name="Martienssen R."/>
            <person name="Nieduszynski C.A."/>
            <person name="Spatafora J.W."/>
            <person name="Friedman N."/>
            <person name="Dalgaard J.Z."/>
            <person name="Baumann P."/>
            <person name="Niki H."/>
            <person name="Regev A."/>
            <person name="Nusbaum C."/>
        </authorList>
    </citation>
    <scope>NUCLEOTIDE SEQUENCE [LARGE SCALE GENOMIC DNA]</scope>
    <source>
        <strain evidence="10">OY26 / ATCC MYA-4695 / CBS 11777 / NBRC 106824 / NRRL Y48691</strain>
    </source>
</reference>
<dbReference type="RefSeq" id="XP_013021094.1">
    <property type="nucleotide sequence ID" value="XM_013165640.1"/>
</dbReference>
<dbReference type="HOGENOM" id="CLU_260174_0_0_1"/>
<sequence length="1317" mass="151432">MDSLIRYCSEEVALDGSSGCDIERIVQNLDEDYKAFIWPLLLQENGIELWIQDDDLTKRRHQLVDSIPWNYLEISPLLRTKLWLFASEDRQWITLTYKTKADSKIQPLAFELLSCISRYRQEGIDRIQLCKETKQEPRSVFGRIQALEDASLISKISISRSKAQTALLVLKRFESENRTMNESVAQVSGGHIYNTDKIRHQICSVVQEFKNGICRHVDARTKVGLNRNKWERRYFSRQTSYLHNNGYIRKCLTFLPSAPDRYIRCLQFLKPFPMPTSENSNQDMDLSEADDNAEEEELEDEESQFPIKEEFDSSFLQPLEDETSMVPQWSRFNPLEFQCYVVVRDSGLDGLITLRILQKLTGLKFNKPLFKVLGSLVENNSSVPDYLSHLVLTRIEDKTNKSRQYRYFTLENQIQRLLRDGLSVEEIARITLNAQPTAGEFPPFNPSLFVNINNLSPDNDSAIYSPDGMTVLPKKRGRPRKGTPKNVSSKSSPVKQEDSFSISISSPMVPEGQTDLSSSQNTPLVQQSIIFNSDARLINAEDCVDVDVTSALGSRPSDLESLFNLPVKDQKQQATSKETLPLPKTETSALDIPFSPFNTSNIDLNLPQVLPTSSEISISEGSSAPASKRPRHVVDFVTLQRKSLVLTYLEEQRGAFEISKRMYEDLADLKVRRDPNSARTVMDRRTLRQTLDKLLHEKKVRKVVLAFENGFGKLVRKDIIADYNMKPEDPRLHEIKHQMMSDEPEFRNDKEILRGVEIDIPEKPRSRRRRQILPMEDVKARRETRALERNLKKQKEKEDPMQLAQQLLESLAPTLSQPGITDEENIMELEPLSNPSNKLRKDRYAPVPELDYYPNPTHASKRSVKRFKSDFTAEEDDILIRAVVIIQVQYGGVHRNIKWEAVQKCLPSRDITSLSRRYISIRQHTKYKSLQKFLLANWTRMYQDAVARGDLEPYPENADDFDPMPSVKASYRPYIISSSDISSSNFPTSIEELYEDYNVETVKEGKDPKDLLFDSSLSAMARMNIFSDIPFIKPLHEENIEGETAEKEVDPTKLEAKSTIKSILAIPDSDYDSQFAQSRLLKFPEKVLLTAHNELMQKEIVARVHSETNRVQPGRNYHFTDKFANSLKSSLPPFLLLQASKFYSFLAEGFREGKSHMIQEACNSGTMACILDLFCREKVETSIINSKFNEYGLAEGYRTRLLEHENIKMELILSKKSEESIEPIDSSKLVHPPRNEPRLWLNGKEGVIDQIWLEIKHAIIYQLLRRPGIHRQELGRLLSPGLDHIELREVLEYFLIADAAVEKDGLFLNPGFYHKLL</sequence>
<evidence type="ECO:0000256" key="4">
    <source>
        <dbReference type="ARBA" id="ARBA00023163"/>
    </source>
</evidence>
<feature type="compositionally biased region" description="Acidic residues" evidence="6">
    <location>
        <begin position="285"/>
        <end position="303"/>
    </location>
</feature>
<dbReference type="GeneID" id="25037300"/>
<feature type="domain" description="B-block binding subunit of TFIIIC" evidence="7">
    <location>
        <begin position="107"/>
        <end position="175"/>
    </location>
</feature>
<dbReference type="Pfam" id="PF20222">
    <property type="entry name" value="DUF6581"/>
    <property type="match status" value="1"/>
</dbReference>
<accession>S9X9A8</accession>
<feature type="compositionally biased region" description="Low complexity" evidence="6">
    <location>
        <begin position="484"/>
        <end position="494"/>
    </location>
</feature>
<feature type="domain" description="Transcription factor tau subunit sfc3/Tfc3 C-terminal" evidence="8">
    <location>
        <begin position="866"/>
        <end position="1274"/>
    </location>
</feature>
<keyword evidence="5" id="KW-0539">Nucleus</keyword>
<evidence type="ECO:0000256" key="3">
    <source>
        <dbReference type="ARBA" id="ARBA00023125"/>
    </source>
</evidence>
<comment type="subcellular location">
    <subcellularLocation>
        <location evidence="1">Nucleus</location>
    </subcellularLocation>
</comment>
<dbReference type="OrthoDB" id="68020at2759"/>
<evidence type="ECO:0000313" key="9">
    <source>
        <dbReference type="EMBL" id="EPY53787.1"/>
    </source>
</evidence>
<evidence type="ECO:0000259" key="8">
    <source>
        <dbReference type="Pfam" id="PF20222"/>
    </source>
</evidence>
<keyword evidence="10" id="KW-1185">Reference proteome</keyword>
<proteinExistence type="predicted"/>
<name>S9X9A8_SCHCR</name>
<dbReference type="OMA" id="MSSMIQR"/>
<feature type="compositionally biased region" description="Basic residues" evidence="6">
    <location>
        <begin position="473"/>
        <end position="483"/>
    </location>
</feature>
<dbReference type="EMBL" id="KE546988">
    <property type="protein sequence ID" value="EPY53787.1"/>
    <property type="molecule type" value="Genomic_DNA"/>
</dbReference>
<dbReference type="GO" id="GO:0005634">
    <property type="term" value="C:nucleus"/>
    <property type="evidence" value="ECO:0007669"/>
    <property type="project" value="UniProtKB-SubCell"/>
</dbReference>
<dbReference type="InterPro" id="IPR007309">
    <property type="entry name" value="TFIIIC_Bblock-bd"/>
</dbReference>
<dbReference type="eggNOG" id="ENOG502S2X2">
    <property type="taxonomic scope" value="Eukaryota"/>
</dbReference>
<feature type="region of interest" description="Disordered" evidence="6">
    <location>
        <begin position="276"/>
        <end position="304"/>
    </location>
</feature>
<keyword evidence="4" id="KW-0804">Transcription</keyword>
<evidence type="ECO:0000256" key="6">
    <source>
        <dbReference type="SAM" id="MobiDB-lite"/>
    </source>
</evidence>
<dbReference type="InterPro" id="IPR044210">
    <property type="entry name" value="Tfc3-like"/>
</dbReference>
<evidence type="ECO:0000256" key="1">
    <source>
        <dbReference type="ARBA" id="ARBA00004123"/>
    </source>
</evidence>
<keyword evidence="3" id="KW-0238">DNA-binding</keyword>
<keyword evidence="2" id="KW-0597">Phosphoprotein</keyword>